<dbReference type="GO" id="GO:0022857">
    <property type="term" value="F:transmembrane transporter activity"/>
    <property type="evidence" value="ECO:0007669"/>
    <property type="project" value="TreeGrafter"/>
</dbReference>
<keyword evidence="4 6" id="KW-1133">Transmembrane helix</keyword>
<feature type="transmembrane region" description="Helical" evidence="6">
    <location>
        <begin position="730"/>
        <end position="749"/>
    </location>
</feature>
<feature type="domain" description="ABC3 transporter permease C-terminal" evidence="7">
    <location>
        <begin position="681"/>
        <end position="790"/>
    </location>
</feature>
<feature type="domain" description="ABC3 transporter permease C-terminal" evidence="7">
    <location>
        <begin position="299"/>
        <end position="411"/>
    </location>
</feature>
<comment type="subcellular location">
    <subcellularLocation>
        <location evidence="1">Cell membrane</location>
        <topology evidence="1">Multi-pass membrane protein</topology>
    </subcellularLocation>
</comment>
<organism evidence="9 10">
    <name type="scientific">Ulvibacterium marinum</name>
    <dbReference type="NCBI Taxonomy" id="2419782"/>
    <lineage>
        <taxon>Bacteria</taxon>
        <taxon>Pseudomonadati</taxon>
        <taxon>Bacteroidota</taxon>
        <taxon>Flavobacteriia</taxon>
        <taxon>Flavobacteriales</taxon>
        <taxon>Flavobacteriaceae</taxon>
        <taxon>Ulvibacterium</taxon>
    </lineage>
</organism>
<evidence type="ECO:0000256" key="5">
    <source>
        <dbReference type="ARBA" id="ARBA00023136"/>
    </source>
</evidence>
<dbReference type="InterPro" id="IPR025857">
    <property type="entry name" value="MacB_PCD"/>
</dbReference>
<evidence type="ECO:0000256" key="3">
    <source>
        <dbReference type="ARBA" id="ARBA00022692"/>
    </source>
</evidence>
<evidence type="ECO:0000259" key="8">
    <source>
        <dbReference type="Pfam" id="PF12704"/>
    </source>
</evidence>
<dbReference type="GO" id="GO:0005886">
    <property type="term" value="C:plasma membrane"/>
    <property type="evidence" value="ECO:0007669"/>
    <property type="project" value="UniProtKB-SubCell"/>
</dbReference>
<evidence type="ECO:0000259" key="7">
    <source>
        <dbReference type="Pfam" id="PF02687"/>
    </source>
</evidence>
<keyword evidence="3 6" id="KW-0812">Transmembrane</keyword>
<feature type="domain" description="MacB-like periplasmic core" evidence="8">
    <location>
        <begin position="20"/>
        <end position="248"/>
    </location>
</feature>
<feature type="transmembrane region" description="Helical" evidence="6">
    <location>
        <begin position="387"/>
        <end position="416"/>
    </location>
</feature>
<dbReference type="EMBL" id="RBCJ01000001">
    <property type="protein sequence ID" value="RKN82938.1"/>
    <property type="molecule type" value="Genomic_DNA"/>
</dbReference>
<dbReference type="InterPro" id="IPR003838">
    <property type="entry name" value="ABC3_permease_C"/>
</dbReference>
<feature type="transmembrane region" description="Helical" evidence="6">
    <location>
        <begin position="21"/>
        <end position="43"/>
    </location>
</feature>
<feature type="transmembrane region" description="Helical" evidence="6">
    <location>
        <begin position="674"/>
        <end position="702"/>
    </location>
</feature>
<feature type="transmembrane region" description="Helical" evidence="6">
    <location>
        <begin position="338"/>
        <end position="367"/>
    </location>
</feature>
<sequence length="801" mass="90303">MLRNYFKIAWRNLLKNKSSSFINIMGLTIGISTCMVILIFVRYESTFDAHHSNAEKTYRIVQRYSLPEETLYWNTTAYPLAEALRNDFPEIDVVTQISGPVSRVFQVEDNFGNVKRFEESQVLFVDAQYPKTFDVHWLAGDLNSALSGINSVVLTAELAKKFFGLEKENYNSILGRTIFLQSKDPFTVTGVVASPPGNSDHQYTMLIPYEFFKINNEYFSSNWSGNYQGTTFVVLRSAKIKEALEKKIAGWKKKYLNPEDDKRIAYALQPLKEIHNETLYGNSPGGYIMPANILNTALIVALFILLIAIINFVNLLTAQSNSRSKEVGIRKVMGGGRFNLIVQFIFENSLIIIGILALSVFIVRILLNFLNTNLSVIDLQLELGWSHVGILLFIGGLTLALAAVYPALVVSAFKPIQALRNSIRFSGTNRFNLRKSLVTFQFAVVQLFVIAAIVLAMQMNHFRETDLGFSSDAVVITETPEFEKLEVYRERLLGNSGINKVAFGSGPPMAVNGIQLGTNYRLPEQPEEEVMMAEMKIADIHYLDFYDMELVAGRNFLGNKEAFDEFIVNETLLKSYGWNAEEAIGKKIQINEGQATIVGVVKDFNNNSLQNEISPCILLNWTYYQSNAFIKISDANHLSLGVIKNIWEQTFNNSIYDYQFLEDSIEKEYAVENLVFTGFGIFSILAISIGCLGLFGLMSFMISKKAKEIGIRKVLGATLFENLSLFTKEYIGLVALAFLVAAPLVYYFMNQWLEGFTYRIELSFWMFLSGGFVTLIIAILTCSFQSIKAALANPIYALKEE</sequence>
<dbReference type="PANTHER" id="PTHR30572:SF18">
    <property type="entry name" value="ABC-TYPE MACROLIDE FAMILY EXPORT SYSTEM PERMEASE COMPONENT 2"/>
    <property type="match status" value="1"/>
</dbReference>
<dbReference type="Pfam" id="PF02687">
    <property type="entry name" value="FtsX"/>
    <property type="match status" value="2"/>
</dbReference>
<feature type="domain" description="MacB-like periplasmic core" evidence="8">
    <location>
        <begin position="538"/>
        <end position="628"/>
    </location>
</feature>
<comment type="caution">
    <text evidence="9">The sequence shown here is derived from an EMBL/GenBank/DDBJ whole genome shotgun (WGS) entry which is preliminary data.</text>
</comment>
<dbReference type="OrthoDB" id="5933722at2"/>
<evidence type="ECO:0000313" key="9">
    <source>
        <dbReference type="EMBL" id="RKN82938.1"/>
    </source>
</evidence>
<keyword evidence="10" id="KW-1185">Reference proteome</keyword>
<gene>
    <name evidence="9" type="ORF">D7Z94_03590</name>
</gene>
<evidence type="ECO:0000256" key="4">
    <source>
        <dbReference type="ARBA" id="ARBA00022989"/>
    </source>
</evidence>
<evidence type="ECO:0000256" key="6">
    <source>
        <dbReference type="SAM" id="Phobius"/>
    </source>
</evidence>
<dbReference type="RefSeq" id="WP_120710145.1">
    <property type="nucleotide sequence ID" value="NZ_RBCJ01000001.1"/>
</dbReference>
<keyword evidence="5 6" id="KW-0472">Membrane</keyword>
<protein>
    <submittedName>
        <fullName evidence="9">FtsX-like permease family protein</fullName>
    </submittedName>
</protein>
<name>A0A3B0CDX0_9FLAO</name>
<evidence type="ECO:0000313" key="10">
    <source>
        <dbReference type="Proteomes" id="UP000276603"/>
    </source>
</evidence>
<dbReference type="Pfam" id="PF12704">
    <property type="entry name" value="MacB_PCD"/>
    <property type="match status" value="2"/>
</dbReference>
<evidence type="ECO:0000256" key="1">
    <source>
        <dbReference type="ARBA" id="ARBA00004651"/>
    </source>
</evidence>
<proteinExistence type="predicted"/>
<dbReference type="PANTHER" id="PTHR30572">
    <property type="entry name" value="MEMBRANE COMPONENT OF TRANSPORTER-RELATED"/>
    <property type="match status" value="1"/>
</dbReference>
<keyword evidence="2" id="KW-1003">Cell membrane</keyword>
<feature type="transmembrane region" description="Helical" evidence="6">
    <location>
        <begin position="764"/>
        <end position="784"/>
    </location>
</feature>
<feature type="transmembrane region" description="Helical" evidence="6">
    <location>
        <begin position="297"/>
        <end position="317"/>
    </location>
</feature>
<evidence type="ECO:0000256" key="2">
    <source>
        <dbReference type="ARBA" id="ARBA00022475"/>
    </source>
</evidence>
<feature type="transmembrane region" description="Helical" evidence="6">
    <location>
        <begin position="437"/>
        <end position="457"/>
    </location>
</feature>
<dbReference type="Proteomes" id="UP000276603">
    <property type="component" value="Unassembled WGS sequence"/>
</dbReference>
<reference evidence="9 10" key="1">
    <citation type="submission" date="2018-10" db="EMBL/GenBank/DDBJ databases">
        <title>Ulvibacterium marinum gen. nov., sp. nov., a novel marine bacterium of the family Flavobacteriaceae, isolated from a culture of the green alga Ulva prolifera.</title>
        <authorList>
            <person name="Zhang Z."/>
        </authorList>
    </citation>
    <scope>NUCLEOTIDE SEQUENCE [LARGE SCALE GENOMIC DNA]</scope>
    <source>
        <strain evidence="9 10">CCMM003</strain>
    </source>
</reference>
<accession>A0A3B0CDX0</accession>
<dbReference type="AlphaFoldDB" id="A0A3B0CDX0"/>
<dbReference type="InterPro" id="IPR050250">
    <property type="entry name" value="Macrolide_Exporter_MacB"/>
</dbReference>